<accession>A0A699IVW8</accession>
<keyword evidence="1" id="KW-1133">Transmembrane helix</keyword>
<keyword evidence="1" id="KW-0472">Membrane</keyword>
<evidence type="ECO:0000256" key="1">
    <source>
        <dbReference type="SAM" id="Phobius"/>
    </source>
</evidence>
<keyword evidence="1" id="KW-0812">Transmembrane</keyword>
<proteinExistence type="predicted"/>
<dbReference type="EMBL" id="BKCJ010339837">
    <property type="protein sequence ID" value="GEZ90393.1"/>
    <property type="molecule type" value="Genomic_DNA"/>
</dbReference>
<gene>
    <name evidence="2" type="ORF">Tci_562366</name>
</gene>
<dbReference type="AlphaFoldDB" id="A0A699IVW8"/>
<sequence length="115" mass="13071">MEMIRLSNENKYSTMDVESLSDEFFDPSKSFLKDLHSEIYSLKFAADGRPKFFLVVNFQALSDLSVDFDIPFSFAYVIASSIEVTAMIFIMASMTWQVLIVATFGLVATKYTQGY</sequence>
<organism evidence="2">
    <name type="scientific">Tanacetum cinerariifolium</name>
    <name type="common">Dalmatian daisy</name>
    <name type="synonym">Chrysanthemum cinerariifolium</name>
    <dbReference type="NCBI Taxonomy" id="118510"/>
    <lineage>
        <taxon>Eukaryota</taxon>
        <taxon>Viridiplantae</taxon>
        <taxon>Streptophyta</taxon>
        <taxon>Embryophyta</taxon>
        <taxon>Tracheophyta</taxon>
        <taxon>Spermatophyta</taxon>
        <taxon>Magnoliopsida</taxon>
        <taxon>eudicotyledons</taxon>
        <taxon>Gunneridae</taxon>
        <taxon>Pentapetalae</taxon>
        <taxon>asterids</taxon>
        <taxon>campanulids</taxon>
        <taxon>Asterales</taxon>
        <taxon>Asteraceae</taxon>
        <taxon>Asteroideae</taxon>
        <taxon>Anthemideae</taxon>
        <taxon>Anthemidinae</taxon>
        <taxon>Tanacetum</taxon>
    </lineage>
</organism>
<evidence type="ECO:0000313" key="2">
    <source>
        <dbReference type="EMBL" id="GEZ90393.1"/>
    </source>
</evidence>
<comment type="caution">
    <text evidence="2">The sequence shown here is derived from an EMBL/GenBank/DDBJ whole genome shotgun (WGS) entry which is preliminary data.</text>
</comment>
<reference evidence="2" key="1">
    <citation type="journal article" date="2019" name="Sci. Rep.">
        <title>Draft genome of Tanacetum cinerariifolium, the natural source of mosquito coil.</title>
        <authorList>
            <person name="Yamashiro T."/>
            <person name="Shiraishi A."/>
            <person name="Satake H."/>
            <person name="Nakayama K."/>
        </authorList>
    </citation>
    <scope>NUCLEOTIDE SEQUENCE</scope>
</reference>
<protein>
    <submittedName>
        <fullName evidence="2">ABC transporter C family member 8-like</fullName>
    </submittedName>
</protein>
<feature type="transmembrane region" description="Helical" evidence="1">
    <location>
        <begin position="74"/>
        <end position="107"/>
    </location>
</feature>
<name>A0A699IVW8_TANCI</name>